<feature type="transmembrane region" description="Helical" evidence="5">
    <location>
        <begin position="47"/>
        <end position="68"/>
    </location>
</feature>
<organism evidence="6 7">
    <name type="scientific">Geotalea uraniireducens (strain Rf4)</name>
    <name type="common">Geobacter uraniireducens</name>
    <dbReference type="NCBI Taxonomy" id="351605"/>
    <lineage>
        <taxon>Bacteria</taxon>
        <taxon>Pseudomonadati</taxon>
        <taxon>Thermodesulfobacteriota</taxon>
        <taxon>Desulfuromonadia</taxon>
        <taxon>Geobacterales</taxon>
        <taxon>Geobacteraceae</taxon>
        <taxon>Geotalea</taxon>
    </lineage>
</organism>
<evidence type="ECO:0000256" key="1">
    <source>
        <dbReference type="ARBA" id="ARBA00004141"/>
    </source>
</evidence>
<dbReference type="Proteomes" id="UP000006695">
    <property type="component" value="Chromosome"/>
</dbReference>
<keyword evidence="2 5" id="KW-0812">Transmembrane</keyword>
<feature type="transmembrane region" description="Helical" evidence="5">
    <location>
        <begin position="6"/>
        <end position="35"/>
    </location>
</feature>
<sequence length="263" mass="27405">MTVWLMYIALGAFAGVLAGLLGVGGGLVIVPVLTFIFTAQHLPEGHILHLALGTSLASIMFTSISSLRAHHGRGAVDWPVVRRISLGIMVGTFGGSWVAAQLSTRFLKVFFVVFLYYVATQMLLNIKPKPHRQLPGQTAMFGVGGLIGGVSSLVGIGGGSMSVPFLVWCNVAIHRAIGTSAAIGFPIALAGAVGYVVNGLSAPLPPYSLGFVYLPALIGIAAASIATAPFGAKLAHSLPIDKLKKIFALLLIVMGTKMLLSLF</sequence>
<proteinExistence type="inferred from homology"/>
<feature type="transmembrane region" description="Helical" evidence="5">
    <location>
        <begin position="176"/>
        <end position="197"/>
    </location>
</feature>
<keyword evidence="5" id="KW-1003">Cell membrane</keyword>
<evidence type="ECO:0000313" key="6">
    <source>
        <dbReference type="EMBL" id="ABQ27667.1"/>
    </source>
</evidence>
<keyword evidence="7" id="KW-1185">Reference proteome</keyword>
<evidence type="ECO:0000256" key="2">
    <source>
        <dbReference type="ARBA" id="ARBA00022692"/>
    </source>
</evidence>
<dbReference type="STRING" id="351605.Gura_3512"/>
<dbReference type="AlphaFoldDB" id="A5G799"/>
<dbReference type="KEGG" id="gur:Gura_3512"/>
<comment type="similarity">
    <text evidence="5">Belongs to the 4-toluene sulfonate uptake permease (TSUP) (TC 2.A.102) family.</text>
</comment>
<dbReference type="RefSeq" id="WP_011940326.1">
    <property type="nucleotide sequence ID" value="NC_009483.1"/>
</dbReference>
<dbReference type="GO" id="GO:0005886">
    <property type="term" value="C:plasma membrane"/>
    <property type="evidence" value="ECO:0007669"/>
    <property type="project" value="UniProtKB-SubCell"/>
</dbReference>
<gene>
    <name evidence="6" type="ordered locus">Gura_3512</name>
</gene>
<evidence type="ECO:0000256" key="5">
    <source>
        <dbReference type="RuleBase" id="RU363041"/>
    </source>
</evidence>
<dbReference type="HOGENOM" id="CLU_045498_6_0_7"/>
<dbReference type="PANTHER" id="PTHR43483:SF3">
    <property type="entry name" value="MEMBRANE TRANSPORTER PROTEIN HI_0806-RELATED"/>
    <property type="match status" value="1"/>
</dbReference>
<feature type="transmembrane region" description="Helical" evidence="5">
    <location>
        <begin position="106"/>
        <end position="126"/>
    </location>
</feature>
<dbReference type="InterPro" id="IPR002781">
    <property type="entry name" value="TM_pro_TauE-like"/>
</dbReference>
<evidence type="ECO:0000313" key="7">
    <source>
        <dbReference type="Proteomes" id="UP000006695"/>
    </source>
</evidence>
<comment type="subcellular location">
    <subcellularLocation>
        <location evidence="5">Cell membrane</location>
        <topology evidence="5">Multi-pass membrane protein</topology>
    </subcellularLocation>
    <subcellularLocation>
        <location evidence="1">Membrane</location>
        <topology evidence="1">Multi-pass membrane protein</topology>
    </subcellularLocation>
</comment>
<evidence type="ECO:0000256" key="4">
    <source>
        <dbReference type="ARBA" id="ARBA00023136"/>
    </source>
</evidence>
<evidence type="ECO:0000256" key="3">
    <source>
        <dbReference type="ARBA" id="ARBA00022989"/>
    </source>
</evidence>
<accession>A5G799</accession>
<feature type="transmembrane region" description="Helical" evidence="5">
    <location>
        <begin position="80"/>
        <end position="99"/>
    </location>
</feature>
<dbReference type="OrthoDB" id="457670at2"/>
<feature type="transmembrane region" description="Helical" evidence="5">
    <location>
        <begin position="146"/>
        <end position="169"/>
    </location>
</feature>
<protein>
    <recommendedName>
        <fullName evidence="5">Probable membrane transporter protein</fullName>
    </recommendedName>
</protein>
<name>A5G799_GEOUR</name>
<feature type="transmembrane region" description="Helical" evidence="5">
    <location>
        <begin position="209"/>
        <end position="231"/>
    </location>
</feature>
<keyword evidence="4 5" id="KW-0472">Membrane</keyword>
<reference evidence="6 7" key="1">
    <citation type="submission" date="2007-05" db="EMBL/GenBank/DDBJ databases">
        <title>Complete sequence of Geobacter uraniireducens Rf4.</title>
        <authorList>
            <consortium name="US DOE Joint Genome Institute"/>
            <person name="Copeland A."/>
            <person name="Lucas S."/>
            <person name="Lapidus A."/>
            <person name="Barry K."/>
            <person name="Detter J.C."/>
            <person name="Glavina del Rio T."/>
            <person name="Hammon N."/>
            <person name="Israni S."/>
            <person name="Dalin E."/>
            <person name="Tice H."/>
            <person name="Pitluck S."/>
            <person name="Chertkov O."/>
            <person name="Brettin T."/>
            <person name="Bruce D."/>
            <person name="Han C."/>
            <person name="Schmutz J."/>
            <person name="Larimer F."/>
            <person name="Land M."/>
            <person name="Hauser L."/>
            <person name="Kyrpides N."/>
            <person name="Mikhailova N."/>
            <person name="Shelobolina E."/>
            <person name="Aklujkar M."/>
            <person name="Lovley D."/>
            <person name="Richardson P."/>
        </authorList>
    </citation>
    <scope>NUCLEOTIDE SEQUENCE [LARGE SCALE GENOMIC DNA]</scope>
    <source>
        <strain evidence="6 7">Rf4</strain>
    </source>
</reference>
<dbReference type="Pfam" id="PF01925">
    <property type="entry name" value="TauE"/>
    <property type="match status" value="1"/>
</dbReference>
<keyword evidence="3 5" id="KW-1133">Transmembrane helix</keyword>
<dbReference type="PANTHER" id="PTHR43483">
    <property type="entry name" value="MEMBRANE TRANSPORTER PROTEIN HI_0806-RELATED"/>
    <property type="match status" value="1"/>
</dbReference>
<dbReference type="EMBL" id="CP000698">
    <property type="protein sequence ID" value="ABQ27667.1"/>
    <property type="molecule type" value="Genomic_DNA"/>
</dbReference>